<dbReference type="Pfam" id="PF03372">
    <property type="entry name" value="Exo_endo_phos"/>
    <property type="match status" value="1"/>
</dbReference>
<feature type="domain" description="Endonuclease/exonuclease/phosphatase" evidence="2">
    <location>
        <begin position="484"/>
        <end position="690"/>
    </location>
</feature>
<feature type="compositionally biased region" description="Basic and acidic residues" evidence="1">
    <location>
        <begin position="217"/>
        <end position="227"/>
    </location>
</feature>
<feature type="region of interest" description="Disordered" evidence="1">
    <location>
        <begin position="120"/>
        <end position="227"/>
    </location>
</feature>
<dbReference type="SUPFAM" id="SSF56219">
    <property type="entry name" value="DNase I-like"/>
    <property type="match status" value="1"/>
</dbReference>
<protein>
    <recommendedName>
        <fullName evidence="2">Endonuclease/exonuclease/phosphatase domain-containing protein</fullName>
    </recommendedName>
</protein>
<name>A0A9D4QEX4_RHISA</name>
<feature type="compositionally biased region" description="Basic and acidic residues" evidence="1">
    <location>
        <begin position="147"/>
        <end position="158"/>
    </location>
</feature>
<dbReference type="InterPro" id="IPR036691">
    <property type="entry name" value="Endo/exonu/phosph_ase_sf"/>
</dbReference>
<dbReference type="VEuPathDB" id="VectorBase:RSAN_040327"/>
<gene>
    <name evidence="3" type="ORF">HPB52_023122</name>
</gene>
<dbReference type="Proteomes" id="UP000821837">
    <property type="component" value="Chromosome 10"/>
</dbReference>
<proteinExistence type="predicted"/>
<dbReference type="GO" id="GO:0003824">
    <property type="term" value="F:catalytic activity"/>
    <property type="evidence" value="ECO:0007669"/>
    <property type="project" value="InterPro"/>
</dbReference>
<sequence length="883" mass="100942">MGRTRAKRSPSAEASNKRDSWVACTSCDVWIDIEDTPFESVEEASATAHYDCKQCVRLNVLREEFAQLMRQHKEECMLQLENTETRLNDALSQLGRETRMREELQARVAQLQTQLDDLKSATEGSQTEKPEGSPHAATDNNGTSRLPQKEEKEPRAQDKVPNQAAPGSRSGSLEPREEERSQLDDECALEVQGWRPTLGNKKRKKLGKSSRETGSFNKEEPKQERFGEPLNKSRCAFIYGDRNAFRMRYTTLRTVKWNRLVQFRTWKDATLQKVMAEMDAAVDIWSAPEAVVVVHCGSSDIVDNDTSPDIPIQELKSRMQTWQERANKHRFIVYGVPEPEHCNDVMQKKCKLWNEKLRKACDELGQQVEFVSTTRAPTGGVHRLLYKVGAAEELGTRLGHRLCVFLGLQPVGPTVRRTRTSRYSHPLAPLMTALGQAMLQIAGNQDQSRVKHVNRRRHHRGIRVRENNVGLLNVHGARKPSKWEELYAMLDSERMELYALTETHLRGLEEPPVHPNWEWSGSNREGNARKGGGIGILWRSGAMWERLTCPCTEHMWLRGSILGIPVIVGVVYLAVSNGQHDGNARIMKCVSTDVQRWAADREVLLMGDFNGHLQALDGFQDFNGDLVELTARELNLEIANLRSDCEGEFTWCARNSHSCIDYVLISPKLSRHVTSITIDEDGKFSVGSDHNRIKLTFSTSTWRQKRTDCREPAARYLPEETYEDIAQEFEGRLMNLESPSYDQYVEALRQIMEAHEVCVNSRGGVRRKPWWDKEVQMALSARREANRLHRKAVRTLLPHECAELWQRYLDCKRAMQAIVQRKIADHNGKQLKALSEDRRNGSRRFWTYVSSLDRRTAMPRIRSEETELAGDYSDGVLGGSFPR</sequence>
<organism evidence="3 4">
    <name type="scientific">Rhipicephalus sanguineus</name>
    <name type="common">Brown dog tick</name>
    <name type="synonym">Ixodes sanguineus</name>
    <dbReference type="NCBI Taxonomy" id="34632"/>
    <lineage>
        <taxon>Eukaryota</taxon>
        <taxon>Metazoa</taxon>
        <taxon>Ecdysozoa</taxon>
        <taxon>Arthropoda</taxon>
        <taxon>Chelicerata</taxon>
        <taxon>Arachnida</taxon>
        <taxon>Acari</taxon>
        <taxon>Parasitiformes</taxon>
        <taxon>Ixodida</taxon>
        <taxon>Ixodoidea</taxon>
        <taxon>Ixodidae</taxon>
        <taxon>Rhipicephalinae</taxon>
        <taxon>Rhipicephalus</taxon>
        <taxon>Rhipicephalus</taxon>
    </lineage>
</organism>
<reference evidence="3" key="2">
    <citation type="submission" date="2021-09" db="EMBL/GenBank/DDBJ databases">
        <authorList>
            <person name="Jia N."/>
            <person name="Wang J."/>
            <person name="Shi W."/>
            <person name="Du L."/>
            <person name="Sun Y."/>
            <person name="Zhan W."/>
            <person name="Jiang J."/>
            <person name="Wang Q."/>
            <person name="Zhang B."/>
            <person name="Ji P."/>
            <person name="Sakyi L.B."/>
            <person name="Cui X."/>
            <person name="Yuan T."/>
            <person name="Jiang B."/>
            <person name="Yang W."/>
            <person name="Lam T.T.-Y."/>
            <person name="Chang Q."/>
            <person name="Ding S."/>
            <person name="Wang X."/>
            <person name="Zhu J."/>
            <person name="Ruan X."/>
            <person name="Zhao L."/>
            <person name="Wei J."/>
            <person name="Que T."/>
            <person name="Du C."/>
            <person name="Cheng J."/>
            <person name="Dai P."/>
            <person name="Han X."/>
            <person name="Huang E."/>
            <person name="Gao Y."/>
            <person name="Liu J."/>
            <person name="Shao H."/>
            <person name="Ye R."/>
            <person name="Li L."/>
            <person name="Wei W."/>
            <person name="Wang X."/>
            <person name="Wang C."/>
            <person name="Huo Q."/>
            <person name="Li W."/>
            <person name="Guo W."/>
            <person name="Chen H."/>
            <person name="Chen S."/>
            <person name="Zhou L."/>
            <person name="Zhou L."/>
            <person name="Ni X."/>
            <person name="Tian J."/>
            <person name="Zhou Y."/>
            <person name="Sheng Y."/>
            <person name="Liu T."/>
            <person name="Pan Y."/>
            <person name="Xia L."/>
            <person name="Li J."/>
            <person name="Zhao F."/>
            <person name="Cao W."/>
        </authorList>
    </citation>
    <scope>NUCLEOTIDE SEQUENCE</scope>
    <source>
        <strain evidence="3">Rsan-2018</strain>
        <tissue evidence="3">Larvae</tissue>
    </source>
</reference>
<feature type="compositionally biased region" description="Basic and acidic residues" evidence="1">
    <location>
        <begin position="120"/>
        <end position="132"/>
    </location>
</feature>
<evidence type="ECO:0000313" key="4">
    <source>
        <dbReference type="Proteomes" id="UP000821837"/>
    </source>
</evidence>
<evidence type="ECO:0000313" key="3">
    <source>
        <dbReference type="EMBL" id="KAH7977011.1"/>
    </source>
</evidence>
<feature type="compositionally biased region" description="Basic and acidic residues" evidence="1">
    <location>
        <begin position="174"/>
        <end position="183"/>
    </location>
</feature>
<evidence type="ECO:0000259" key="2">
    <source>
        <dbReference type="Pfam" id="PF03372"/>
    </source>
</evidence>
<dbReference type="InterPro" id="IPR005135">
    <property type="entry name" value="Endo/exonuclease/phosphatase"/>
</dbReference>
<accession>A0A9D4QEX4</accession>
<comment type="caution">
    <text evidence="3">The sequence shown here is derived from an EMBL/GenBank/DDBJ whole genome shotgun (WGS) entry which is preliminary data.</text>
</comment>
<dbReference type="EMBL" id="JABSTV010001246">
    <property type="protein sequence ID" value="KAH7977011.1"/>
    <property type="molecule type" value="Genomic_DNA"/>
</dbReference>
<dbReference type="Gene3D" id="3.60.10.10">
    <property type="entry name" value="Endonuclease/exonuclease/phosphatase"/>
    <property type="match status" value="1"/>
</dbReference>
<keyword evidence="4" id="KW-1185">Reference proteome</keyword>
<reference evidence="3" key="1">
    <citation type="journal article" date="2020" name="Cell">
        <title>Large-Scale Comparative Analyses of Tick Genomes Elucidate Their Genetic Diversity and Vector Capacities.</title>
        <authorList>
            <consortium name="Tick Genome and Microbiome Consortium (TIGMIC)"/>
            <person name="Jia N."/>
            <person name="Wang J."/>
            <person name="Shi W."/>
            <person name="Du L."/>
            <person name="Sun Y."/>
            <person name="Zhan W."/>
            <person name="Jiang J.F."/>
            <person name="Wang Q."/>
            <person name="Zhang B."/>
            <person name="Ji P."/>
            <person name="Bell-Sakyi L."/>
            <person name="Cui X.M."/>
            <person name="Yuan T.T."/>
            <person name="Jiang B.G."/>
            <person name="Yang W.F."/>
            <person name="Lam T.T."/>
            <person name="Chang Q.C."/>
            <person name="Ding S.J."/>
            <person name="Wang X.J."/>
            <person name="Zhu J.G."/>
            <person name="Ruan X.D."/>
            <person name="Zhao L."/>
            <person name="Wei J.T."/>
            <person name="Ye R.Z."/>
            <person name="Que T.C."/>
            <person name="Du C.H."/>
            <person name="Zhou Y.H."/>
            <person name="Cheng J.X."/>
            <person name="Dai P.F."/>
            <person name="Guo W.B."/>
            <person name="Han X.H."/>
            <person name="Huang E.J."/>
            <person name="Li L.F."/>
            <person name="Wei W."/>
            <person name="Gao Y.C."/>
            <person name="Liu J.Z."/>
            <person name="Shao H.Z."/>
            <person name="Wang X."/>
            <person name="Wang C.C."/>
            <person name="Yang T.C."/>
            <person name="Huo Q.B."/>
            <person name="Li W."/>
            <person name="Chen H.Y."/>
            <person name="Chen S.E."/>
            <person name="Zhou L.G."/>
            <person name="Ni X.B."/>
            <person name="Tian J.H."/>
            <person name="Sheng Y."/>
            <person name="Liu T."/>
            <person name="Pan Y.S."/>
            <person name="Xia L.Y."/>
            <person name="Li J."/>
            <person name="Zhao F."/>
            <person name="Cao W.C."/>
        </authorList>
    </citation>
    <scope>NUCLEOTIDE SEQUENCE</scope>
    <source>
        <strain evidence="3">Rsan-2018</strain>
    </source>
</reference>
<evidence type="ECO:0000256" key="1">
    <source>
        <dbReference type="SAM" id="MobiDB-lite"/>
    </source>
</evidence>
<dbReference type="VEuPathDB" id="VectorBase:RSAN_026990"/>
<dbReference type="AlphaFoldDB" id="A0A9D4QEX4"/>
<dbReference type="SUPFAM" id="SSF52266">
    <property type="entry name" value="SGNH hydrolase"/>
    <property type="match status" value="1"/>
</dbReference>